<gene>
    <name evidence="7" type="ORF">NFI88_12935</name>
</gene>
<evidence type="ECO:0000256" key="4">
    <source>
        <dbReference type="ARBA" id="ARBA00022840"/>
    </source>
</evidence>
<keyword evidence="2" id="KW-0547">Nucleotide-binding</keyword>
<dbReference type="EMBL" id="JAMZEJ010000007">
    <property type="protein sequence ID" value="MCQ8241739.1"/>
    <property type="molecule type" value="Genomic_DNA"/>
</dbReference>
<evidence type="ECO:0000256" key="3">
    <source>
        <dbReference type="ARBA" id="ARBA00022777"/>
    </source>
</evidence>
<dbReference type="InterPro" id="IPR004006">
    <property type="entry name" value="DhaK_dom"/>
</dbReference>
<dbReference type="SUPFAM" id="SSF101473">
    <property type="entry name" value="DhaL-like"/>
    <property type="match status" value="1"/>
</dbReference>
<evidence type="ECO:0000259" key="6">
    <source>
        <dbReference type="PROSITE" id="PS51481"/>
    </source>
</evidence>
<dbReference type="EC" id="2.7.1.121" evidence="7"/>
<dbReference type="SUPFAM" id="SSF82549">
    <property type="entry name" value="DAK1/DegV-like"/>
    <property type="match status" value="1"/>
</dbReference>
<dbReference type="PROSITE" id="PS51481">
    <property type="entry name" value="DHAK"/>
    <property type="match status" value="1"/>
</dbReference>
<dbReference type="Pfam" id="PF02734">
    <property type="entry name" value="Dak2"/>
    <property type="match status" value="1"/>
</dbReference>
<keyword evidence="1 7" id="KW-0808">Transferase</keyword>
<dbReference type="PROSITE" id="PS51480">
    <property type="entry name" value="DHAL"/>
    <property type="match status" value="1"/>
</dbReference>
<dbReference type="Pfam" id="PF02733">
    <property type="entry name" value="Dak1"/>
    <property type="match status" value="1"/>
</dbReference>
<evidence type="ECO:0000313" key="8">
    <source>
        <dbReference type="Proteomes" id="UP001524547"/>
    </source>
</evidence>
<feature type="domain" description="DhaK" evidence="6">
    <location>
        <begin position="7"/>
        <end position="330"/>
    </location>
</feature>
<dbReference type="Gene3D" id="3.30.1180.20">
    <property type="entry name" value="Dihydroxyacetone kinase, domain 2"/>
    <property type="match status" value="1"/>
</dbReference>
<dbReference type="Proteomes" id="UP001524547">
    <property type="component" value="Unassembled WGS sequence"/>
</dbReference>
<evidence type="ECO:0000256" key="1">
    <source>
        <dbReference type="ARBA" id="ARBA00022679"/>
    </source>
</evidence>
<reference evidence="7 8" key="1">
    <citation type="submission" date="2022-06" db="EMBL/GenBank/DDBJ databases">
        <title>Rhizosaccharibacter gen. nov. sp. nov. KSS12, endophytic bacteria isolated from sugarcane.</title>
        <authorList>
            <person name="Pitiwittayakul N."/>
        </authorList>
    </citation>
    <scope>NUCLEOTIDE SEQUENCE [LARGE SCALE GENOMIC DNA]</scope>
    <source>
        <strain evidence="7 8">KSS12</strain>
    </source>
</reference>
<dbReference type="RefSeq" id="WP_422920479.1">
    <property type="nucleotide sequence ID" value="NZ_JAMZEJ010000007.1"/>
</dbReference>
<sequence>MKRFINHRDRIVPEAIDGLLCSSAGAGLAHLDAGPGARVVLRDDADRGRVAIVSGGGSGHEPAHAGFVGPGMLSAAVCGEVFASPPVDAVLSAIMAVTGEPGCLVVIKNYTGDRLNFGLAAEQARAAGLRVETVVVGDDIALLDGDADRGKARGIAGTLFVHRIAGHLAEQGRPLEEVAAVARTVANEVMSIGLSLSPCDPYTGRTESRLSADQVELGLGIHGEPGAEIGALADADTLMARAADRLDAVLGAETRPLALLLNNLGTVPPLEMSLLVSALRRTALARRVELLVGPAPLMTALDMNGFSLSVLPLTEERRAALLAAPPTPAWPRARALAEPRTLSAPALPDALAATGSDDPAMRALVERAAAVLVAQEDAINDLDAKVGDGDAGTTFAQIGRTLRDTLPRLPLADPAALLRSLGGLLAARSGGSSGVLLSILFAAAGAEAANGKPVPAALRGGLDRMMALGGARPGDRTMVDALVPALDALVAGHALPAVATAARAGADATRSMNRARAGRAAYVPEASLRDVPDPGAEAIARLLETLARG</sequence>
<evidence type="ECO:0000259" key="5">
    <source>
        <dbReference type="PROSITE" id="PS51480"/>
    </source>
</evidence>
<proteinExistence type="predicted"/>
<protein>
    <submittedName>
        <fullName evidence="7">Dihydroxyacetone kinase subunit DhaK</fullName>
        <ecNumber evidence="7">2.7.1.121</ecNumber>
    </submittedName>
</protein>
<keyword evidence="3 7" id="KW-0418">Kinase</keyword>
<dbReference type="InterPro" id="IPR050861">
    <property type="entry name" value="Dihydroxyacetone_Kinase"/>
</dbReference>
<feature type="domain" description="DhaL" evidence="5">
    <location>
        <begin position="359"/>
        <end position="548"/>
    </location>
</feature>
<dbReference type="InterPro" id="IPR036117">
    <property type="entry name" value="DhaL_dom_sf"/>
</dbReference>
<dbReference type="PANTHER" id="PTHR28629:SF4">
    <property type="entry name" value="TRIOKINASE_FMN CYCLASE"/>
    <property type="match status" value="1"/>
</dbReference>
<comment type="caution">
    <text evidence="7">The sequence shown here is derived from an EMBL/GenBank/DDBJ whole genome shotgun (WGS) entry which is preliminary data.</text>
</comment>
<evidence type="ECO:0000313" key="7">
    <source>
        <dbReference type="EMBL" id="MCQ8241739.1"/>
    </source>
</evidence>
<keyword evidence="4" id="KW-0067">ATP-binding</keyword>
<accession>A0ABT1W190</accession>
<dbReference type="Gene3D" id="3.40.50.10440">
    <property type="entry name" value="Dihydroxyacetone kinase, domain 1"/>
    <property type="match status" value="1"/>
</dbReference>
<dbReference type="InterPro" id="IPR004007">
    <property type="entry name" value="DhaL_dom"/>
</dbReference>
<keyword evidence="8" id="KW-1185">Reference proteome</keyword>
<dbReference type="PANTHER" id="PTHR28629">
    <property type="entry name" value="TRIOKINASE/FMN CYCLASE"/>
    <property type="match status" value="1"/>
</dbReference>
<name>A0ABT1W190_9PROT</name>
<dbReference type="Gene3D" id="1.25.40.340">
    <property type="match status" value="1"/>
</dbReference>
<organism evidence="7 8">
    <name type="scientific">Rhizosaccharibacter radicis</name>
    <dbReference type="NCBI Taxonomy" id="2782605"/>
    <lineage>
        <taxon>Bacteria</taxon>
        <taxon>Pseudomonadati</taxon>
        <taxon>Pseudomonadota</taxon>
        <taxon>Alphaproteobacteria</taxon>
        <taxon>Acetobacterales</taxon>
        <taxon>Acetobacteraceae</taxon>
        <taxon>Rhizosaccharibacter</taxon>
    </lineage>
</organism>
<dbReference type="GO" id="GO:0047324">
    <property type="term" value="F:phosphoenolpyruvate-glycerone phosphotransferase activity"/>
    <property type="evidence" value="ECO:0007669"/>
    <property type="project" value="UniProtKB-EC"/>
</dbReference>
<evidence type="ECO:0000256" key="2">
    <source>
        <dbReference type="ARBA" id="ARBA00022741"/>
    </source>
</evidence>
<dbReference type="SMART" id="SM01120">
    <property type="entry name" value="Dak2"/>
    <property type="match status" value="1"/>
</dbReference>